<dbReference type="Proteomes" id="UP000053201">
    <property type="component" value="Unassembled WGS sequence"/>
</dbReference>
<gene>
    <name evidence="2" type="ORF">SPPG_04021</name>
</gene>
<dbReference type="GeneID" id="27687498"/>
<feature type="compositionally biased region" description="Basic and acidic residues" evidence="1">
    <location>
        <begin position="26"/>
        <end position="41"/>
    </location>
</feature>
<sequence length="349" mass="38172">MNDEAALKSNFEKGKKPTLDQSIPSLKEKAASPEQSTRRVQVEPQSQVQARNATTGKDAALNSQDLADLDLSKLSPQDEDEVDLDLSKLSPTDELALETKLDKGKRSMLDLSSATPATPETSQQKRTDRMLQDKQAAGQFDQVQQRLPHVRLQDSQEKSSALAAEPDERHLQGVPTGTVHAQMPAPPIPPPIIEIGNKIYSVRNFYVATPIPSNFFPPRSPSAVQASAECWDDLFKTIPDEYRTQLEEILRPFRGEMEKKYGNHVPPPPEIGLYVGMIRGLTIQFKIMAIAPQLSSPLMGGGGMFSPMFQPGGYGFPSNPYVSYMGTSPVNPTMPMGGVGGNVYPQGPK</sequence>
<evidence type="ECO:0000313" key="3">
    <source>
        <dbReference type="Proteomes" id="UP000053201"/>
    </source>
</evidence>
<evidence type="ECO:0000256" key="1">
    <source>
        <dbReference type="SAM" id="MobiDB-lite"/>
    </source>
</evidence>
<protein>
    <submittedName>
        <fullName evidence="2">Uncharacterized protein</fullName>
    </submittedName>
</protein>
<keyword evidence="3" id="KW-1185">Reference proteome</keyword>
<dbReference type="InParanoid" id="A0A0L0HHI3"/>
<feature type="compositionally biased region" description="Polar residues" evidence="1">
    <location>
        <begin position="42"/>
        <end position="65"/>
    </location>
</feature>
<feature type="region of interest" description="Disordered" evidence="1">
    <location>
        <begin position="150"/>
        <end position="185"/>
    </location>
</feature>
<feature type="compositionally biased region" description="Basic and acidic residues" evidence="1">
    <location>
        <begin position="97"/>
        <end position="108"/>
    </location>
</feature>
<feature type="compositionally biased region" description="Polar residues" evidence="1">
    <location>
        <begin position="110"/>
        <end position="122"/>
    </location>
</feature>
<evidence type="ECO:0000313" key="2">
    <source>
        <dbReference type="EMBL" id="KND00921.1"/>
    </source>
</evidence>
<dbReference type="VEuPathDB" id="FungiDB:SPPG_04021"/>
<dbReference type="OrthoDB" id="10436718at2759"/>
<name>A0A0L0HHI3_SPIPD</name>
<feature type="region of interest" description="Disordered" evidence="1">
    <location>
        <begin position="1"/>
        <end position="133"/>
    </location>
</feature>
<reference evidence="2 3" key="1">
    <citation type="submission" date="2009-08" db="EMBL/GenBank/DDBJ databases">
        <title>The Genome Sequence of Spizellomyces punctatus strain DAOM BR117.</title>
        <authorList>
            <consortium name="The Broad Institute Genome Sequencing Platform"/>
            <person name="Russ C."/>
            <person name="Cuomo C."/>
            <person name="Shea T."/>
            <person name="Young S.K."/>
            <person name="Zeng Q."/>
            <person name="Koehrsen M."/>
            <person name="Haas B."/>
            <person name="Borodovsky M."/>
            <person name="Guigo R."/>
            <person name="Alvarado L."/>
            <person name="Berlin A."/>
            <person name="Bochicchio J."/>
            <person name="Borenstein D."/>
            <person name="Chapman S."/>
            <person name="Chen Z."/>
            <person name="Engels R."/>
            <person name="Freedman E."/>
            <person name="Gellesch M."/>
            <person name="Goldberg J."/>
            <person name="Griggs A."/>
            <person name="Gujja S."/>
            <person name="Heiman D."/>
            <person name="Hepburn T."/>
            <person name="Howarth C."/>
            <person name="Jen D."/>
            <person name="Larson L."/>
            <person name="Lewis B."/>
            <person name="Mehta T."/>
            <person name="Park D."/>
            <person name="Pearson M."/>
            <person name="Roberts A."/>
            <person name="Saif S."/>
            <person name="Shenoy N."/>
            <person name="Sisk P."/>
            <person name="Stolte C."/>
            <person name="Sykes S."/>
            <person name="Thomson T."/>
            <person name="Walk T."/>
            <person name="White J."/>
            <person name="Yandava C."/>
            <person name="Burger G."/>
            <person name="Gray M.W."/>
            <person name="Holland P.W.H."/>
            <person name="King N."/>
            <person name="Lang F.B.F."/>
            <person name="Roger A.J."/>
            <person name="Ruiz-Trillo I."/>
            <person name="Lander E."/>
            <person name="Nusbaum C."/>
        </authorList>
    </citation>
    <scope>NUCLEOTIDE SEQUENCE [LARGE SCALE GENOMIC DNA]</scope>
    <source>
        <strain evidence="2 3">DAOM BR117</strain>
    </source>
</reference>
<accession>A0A0L0HHI3</accession>
<dbReference type="RefSeq" id="XP_016608960.1">
    <property type="nucleotide sequence ID" value="XM_016752269.1"/>
</dbReference>
<dbReference type="EMBL" id="KQ257455">
    <property type="protein sequence ID" value="KND00921.1"/>
    <property type="molecule type" value="Genomic_DNA"/>
</dbReference>
<dbReference type="AlphaFoldDB" id="A0A0L0HHI3"/>
<organism evidence="2 3">
    <name type="scientific">Spizellomyces punctatus (strain DAOM BR117)</name>
    <dbReference type="NCBI Taxonomy" id="645134"/>
    <lineage>
        <taxon>Eukaryota</taxon>
        <taxon>Fungi</taxon>
        <taxon>Fungi incertae sedis</taxon>
        <taxon>Chytridiomycota</taxon>
        <taxon>Chytridiomycota incertae sedis</taxon>
        <taxon>Chytridiomycetes</taxon>
        <taxon>Spizellomycetales</taxon>
        <taxon>Spizellomycetaceae</taxon>
        <taxon>Spizellomyces</taxon>
    </lineage>
</organism>
<proteinExistence type="predicted"/>
<feature type="compositionally biased region" description="Basic and acidic residues" evidence="1">
    <location>
        <begin position="123"/>
        <end position="132"/>
    </location>
</feature>